<evidence type="ECO:0000313" key="2">
    <source>
        <dbReference type="Proteomes" id="UP000799118"/>
    </source>
</evidence>
<feature type="non-terminal residue" evidence="1">
    <location>
        <position position="1"/>
    </location>
</feature>
<protein>
    <submittedName>
        <fullName evidence="1">Uncharacterized protein</fullName>
    </submittedName>
</protein>
<gene>
    <name evidence="1" type="ORF">BT96DRAFT_837295</name>
</gene>
<dbReference type="Proteomes" id="UP000799118">
    <property type="component" value="Unassembled WGS sequence"/>
</dbReference>
<dbReference type="EMBL" id="ML769783">
    <property type="protein sequence ID" value="KAE9387736.1"/>
    <property type="molecule type" value="Genomic_DNA"/>
</dbReference>
<proteinExistence type="predicted"/>
<sequence>LTIAIALNDIPRIQSLMAVQVKHGRSVNSMLEKIDAATKQTYSPRSYEELDFHRAFLMYKLGGQCIANIGHKALGILSISATKRQIGIQPLLTSASAPTIEEMTHNLNICLPELRKALDTEVENHPILGMGLCINEIKIEEHLHWDPLTNMILGVCREHGGSCSLEFHLIIEAKTVLQCLHNDSVHLASEATVMAVTLLSGAAKDYAACPFCISGTCKQEDATALTLTRKLPPGILSSLSLLSLFNTLCGEDKLTSDYNWKHVFKRFRNTLLREKGLSVHNIAITDSVLKLHLTSHRFMTPEIAASLLAPNDRQDVMLMVRLLNALASLPNLPASASPAMKSTRRIITLLGELFHHLLDAYLDIDASLTKQMTCLSTAAHLILALYNESKGGFIPVQLCFDIMSMVKNAYFCVAKTQHDNPLGRLWLILLGTDGLEKVFGMVRSMIGNDSNADQLQLTNRIDGAVQCVNILEKHPEWGGESRCLNVKSISEVKDSKISSKYDHINPITWQGDVLVQNVVLMICWKKGHEIAEQQLQKAEIEPPFERMELKGGVQYPLPLRKRKEPHMIHKSSVLRIYSSPLYSPDSTDRMQRVRGYSKYTESSLLDGFDTSHMEDTDTIAVEDPAVTLMIDSGHQPLQPDWEWWGQLESPEKVILKGVPGHMIEPINPELGRLSQDPDAGETYVFHTNELHGIAAVLVEHLQQDFQDGELPKIPQSTMFPYQTVTACFFCDKLEALSPSSQGLFCPHCPTVRIDSEMNGPKTLQHMGAHILKDVRLKDANESCGLCLNTGGLCKIYLVKCSRGIMAIDMKQSCCQNLKVFNIKTAAEFKTNSPCTNHPLACPLCPPEIPTVWRYNLEKHISASHCSATINLYWHLFELDPAEHTLMKRIYDAKPRTRKSKKKLDGLKISDGHSTQMVLMCVPIDMTSVIC</sequence>
<dbReference type="OrthoDB" id="2691851at2759"/>
<name>A0A6A4GQM6_9AGAR</name>
<keyword evidence="2" id="KW-1185">Reference proteome</keyword>
<evidence type="ECO:0000313" key="1">
    <source>
        <dbReference type="EMBL" id="KAE9387736.1"/>
    </source>
</evidence>
<dbReference type="AlphaFoldDB" id="A0A6A4GQM6"/>
<reference evidence="1" key="1">
    <citation type="journal article" date="2019" name="Environ. Microbiol.">
        <title>Fungal ecological strategies reflected in gene transcription - a case study of two litter decomposers.</title>
        <authorList>
            <person name="Barbi F."/>
            <person name="Kohler A."/>
            <person name="Barry K."/>
            <person name="Baskaran P."/>
            <person name="Daum C."/>
            <person name="Fauchery L."/>
            <person name="Ihrmark K."/>
            <person name="Kuo A."/>
            <person name="LaButti K."/>
            <person name="Lipzen A."/>
            <person name="Morin E."/>
            <person name="Grigoriev I.V."/>
            <person name="Henrissat B."/>
            <person name="Lindahl B."/>
            <person name="Martin F."/>
        </authorList>
    </citation>
    <scope>NUCLEOTIDE SEQUENCE</scope>
    <source>
        <strain evidence="1">JB14</strain>
    </source>
</reference>
<accession>A0A6A4GQM6</accession>
<organism evidence="1 2">
    <name type="scientific">Gymnopus androsaceus JB14</name>
    <dbReference type="NCBI Taxonomy" id="1447944"/>
    <lineage>
        <taxon>Eukaryota</taxon>
        <taxon>Fungi</taxon>
        <taxon>Dikarya</taxon>
        <taxon>Basidiomycota</taxon>
        <taxon>Agaricomycotina</taxon>
        <taxon>Agaricomycetes</taxon>
        <taxon>Agaricomycetidae</taxon>
        <taxon>Agaricales</taxon>
        <taxon>Marasmiineae</taxon>
        <taxon>Omphalotaceae</taxon>
        <taxon>Gymnopus</taxon>
    </lineage>
</organism>